<dbReference type="Gene3D" id="1.10.150.50">
    <property type="entry name" value="Transcription Factor, Ets-1"/>
    <property type="match status" value="1"/>
</dbReference>
<sequence>MADAMRSILEDPITLDLMEEAMVAPCGHSFSRESIERWVRDDAKHFCPLCRQALTLDQLRPNFSLRDAVEKYKVANGEPATDRRGLNITRPIAQWSVAETQEWISNFEDWVEDSVLITEHKIDGQTLARMTEEELKDKLNVTDDNVGPLMDKIAKIKNISNHLTNADRVETVVMDKKPAASTSGSSGVGDIEAGGGGAGAGDNNSRGWFGRRVDLAKESETGCCLFECERSFLCECAHGWYKGCHFKPYRPPAAIFCEHCGGKSATYARRTFWGICFIPFVMIILFLLFLEAAFWFMVAALSIFVLLCVCAVAIGANS</sequence>
<dbReference type="EMBL" id="KB007985">
    <property type="protein sequence ID" value="ELR16629.1"/>
    <property type="molecule type" value="Genomic_DNA"/>
</dbReference>
<dbReference type="InterPro" id="IPR003613">
    <property type="entry name" value="Ubox_domain"/>
</dbReference>
<dbReference type="SUPFAM" id="SSF47769">
    <property type="entry name" value="SAM/Pointed domain"/>
    <property type="match status" value="1"/>
</dbReference>
<dbReference type="GeneID" id="14917312"/>
<proteinExistence type="predicted"/>
<dbReference type="GO" id="GO:0004842">
    <property type="term" value="F:ubiquitin-protein transferase activity"/>
    <property type="evidence" value="ECO:0007669"/>
    <property type="project" value="InterPro"/>
</dbReference>
<dbReference type="PANTHER" id="PTHR33644">
    <property type="entry name" value="U-BOX DOMAIN-CONTAINING PROTEIN 62-RELATED"/>
    <property type="match status" value="1"/>
</dbReference>
<dbReference type="PROSITE" id="PS51698">
    <property type="entry name" value="U_BOX"/>
    <property type="match status" value="1"/>
</dbReference>
<dbReference type="Gene3D" id="3.30.40.10">
    <property type="entry name" value="Zinc/RING finger domain, C3HC4 (zinc finger)"/>
    <property type="match status" value="1"/>
</dbReference>
<dbReference type="InterPro" id="IPR013083">
    <property type="entry name" value="Znf_RING/FYVE/PHD"/>
</dbReference>
<evidence type="ECO:0000259" key="3">
    <source>
        <dbReference type="PROSITE" id="PS50105"/>
    </source>
</evidence>
<protein>
    <submittedName>
        <fullName evidence="5">Ubox domain containing protein</fullName>
    </submittedName>
</protein>
<dbReference type="InterPro" id="IPR013761">
    <property type="entry name" value="SAM/pointed_sf"/>
</dbReference>
<dbReference type="SUPFAM" id="SSF57850">
    <property type="entry name" value="RING/U-box"/>
    <property type="match status" value="1"/>
</dbReference>
<organism evidence="5 6">
    <name type="scientific">Acanthamoeba castellanii (strain ATCC 30010 / Neff)</name>
    <dbReference type="NCBI Taxonomy" id="1257118"/>
    <lineage>
        <taxon>Eukaryota</taxon>
        <taxon>Amoebozoa</taxon>
        <taxon>Discosea</taxon>
        <taxon>Longamoebia</taxon>
        <taxon>Centramoebida</taxon>
        <taxon>Acanthamoebidae</taxon>
        <taxon>Acanthamoeba</taxon>
    </lineage>
</organism>
<evidence type="ECO:0000256" key="1">
    <source>
        <dbReference type="SAM" id="MobiDB-lite"/>
    </source>
</evidence>
<name>L8GTZ4_ACACF</name>
<dbReference type="PANTHER" id="PTHR33644:SF5">
    <property type="entry name" value="U-BOX DOMAIN-CONTAINING PROTEIN 62"/>
    <property type="match status" value="1"/>
</dbReference>
<dbReference type="InterPro" id="IPR001660">
    <property type="entry name" value="SAM"/>
</dbReference>
<keyword evidence="2" id="KW-1133">Transmembrane helix</keyword>
<feature type="domain" description="U-box" evidence="4">
    <location>
        <begin position="4"/>
        <end position="79"/>
    </location>
</feature>
<evidence type="ECO:0000259" key="4">
    <source>
        <dbReference type="PROSITE" id="PS51698"/>
    </source>
</evidence>
<gene>
    <name evidence="5" type="ORF">ACA1_088740</name>
</gene>
<feature type="transmembrane region" description="Helical" evidence="2">
    <location>
        <begin position="272"/>
        <end position="290"/>
    </location>
</feature>
<reference evidence="5 6" key="1">
    <citation type="journal article" date="2013" name="Genome Biol.">
        <title>Genome of Acanthamoeba castellanii highlights extensive lateral gene transfer and early evolution of tyrosine kinase signaling.</title>
        <authorList>
            <person name="Clarke M."/>
            <person name="Lohan A.J."/>
            <person name="Liu B."/>
            <person name="Lagkouvardos I."/>
            <person name="Roy S."/>
            <person name="Zafar N."/>
            <person name="Bertelli C."/>
            <person name="Schilde C."/>
            <person name="Kianianmomeni A."/>
            <person name="Burglin T.R."/>
            <person name="Frech C."/>
            <person name="Turcotte B."/>
            <person name="Kopec K.O."/>
            <person name="Synnott J.M."/>
            <person name="Choo C."/>
            <person name="Paponov I."/>
            <person name="Finkler A."/>
            <person name="Soon Heng Tan C."/>
            <person name="Hutchins A.P."/>
            <person name="Weinmeier T."/>
            <person name="Rattei T."/>
            <person name="Chu J.S."/>
            <person name="Gimenez G."/>
            <person name="Irimia M."/>
            <person name="Rigden D.J."/>
            <person name="Fitzpatrick D.A."/>
            <person name="Lorenzo-Morales J."/>
            <person name="Bateman A."/>
            <person name="Chiu C.H."/>
            <person name="Tang P."/>
            <person name="Hegemann P."/>
            <person name="Fromm H."/>
            <person name="Raoult D."/>
            <person name="Greub G."/>
            <person name="Miranda-Saavedra D."/>
            <person name="Chen N."/>
            <person name="Nash P."/>
            <person name="Ginger M.L."/>
            <person name="Horn M."/>
            <person name="Schaap P."/>
            <person name="Caler L."/>
            <person name="Loftus B."/>
        </authorList>
    </citation>
    <scope>NUCLEOTIDE SEQUENCE [LARGE SCALE GENOMIC DNA]</scope>
    <source>
        <strain evidence="5 6">Neff</strain>
    </source>
</reference>
<feature type="transmembrane region" description="Helical" evidence="2">
    <location>
        <begin position="296"/>
        <end position="316"/>
    </location>
</feature>
<evidence type="ECO:0000256" key="2">
    <source>
        <dbReference type="SAM" id="Phobius"/>
    </source>
</evidence>
<evidence type="ECO:0000313" key="5">
    <source>
        <dbReference type="EMBL" id="ELR16629.1"/>
    </source>
</evidence>
<dbReference type="SMART" id="SM00504">
    <property type="entry name" value="Ubox"/>
    <property type="match status" value="1"/>
</dbReference>
<keyword evidence="6" id="KW-1185">Reference proteome</keyword>
<dbReference type="GO" id="GO:0016567">
    <property type="term" value="P:protein ubiquitination"/>
    <property type="evidence" value="ECO:0007669"/>
    <property type="project" value="InterPro"/>
</dbReference>
<dbReference type="RefSeq" id="XP_004338642.1">
    <property type="nucleotide sequence ID" value="XM_004338594.1"/>
</dbReference>
<dbReference type="OrthoDB" id="18505at2759"/>
<keyword evidence="2" id="KW-0812">Transmembrane</keyword>
<keyword evidence="2" id="KW-0472">Membrane</keyword>
<feature type="domain" description="SAM" evidence="3">
    <location>
        <begin position="95"/>
        <end position="143"/>
    </location>
</feature>
<evidence type="ECO:0000313" key="6">
    <source>
        <dbReference type="Proteomes" id="UP000011083"/>
    </source>
</evidence>
<dbReference type="Proteomes" id="UP000011083">
    <property type="component" value="Unassembled WGS sequence"/>
</dbReference>
<dbReference type="Pfam" id="PF04564">
    <property type="entry name" value="U-box"/>
    <property type="match status" value="1"/>
</dbReference>
<feature type="region of interest" description="Disordered" evidence="1">
    <location>
        <begin position="178"/>
        <end position="199"/>
    </location>
</feature>
<dbReference type="VEuPathDB" id="AmoebaDB:ACA1_088740"/>
<dbReference type="KEGG" id="acan:ACA1_088740"/>
<accession>L8GTZ4</accession>
<dbReference type="PROSITE" id="PS50105">
    <property type="entry name" value="SAM_DOMAIN"/>
    <property type="match status" value="1"/>
</dbReference>
<dbReference type="AlphaFoldDB" id="L8GTZ4"/>